<organism evidence="1 2">
    <name type="scientific">Caerostris extrusa</name>
    <name type="common">Bark spider</name>
    <name type="synonym">Caerostris bankana</name>
    <dbReference type="NCBI Taxonomy" id="172846"/>
    <lineage>
        <taxon>Eukaryota</taxon>
        <taxon>Metazoa</taxon>
        <taxon>Ecdysozoa</taxon>
        <taxon>Arthropoda</taxon>
        <taxon>Chelicerata</taxon>
        <taxon>Arachnida</taxon>
        <taxon>Araneae</taxon>
        <taxon>Araneomorphae</taxon>
        <taxon>Entelegynae</taxon>
        <taxon>Araneoidea</taxon>
        <taxon>Araneidae</taxon>
        <taxon>Caerostris</taxon>
    </lineage>
</organism>
<reference evidence="1 2" key="1">
    <citation type="submission" date="2021-06" db="EMBL/GenBank/DDBJ databases">
        <title>Caerostris extrusa draft genome.</title>
        <authorList>
            <person name="Kono N."/>
            <person name="Arakawa K."/>
        </authorList>
    </citation>
    <scope>NUCLEOTIDE SEQUENCE [LARGE SCALE GENOMIC DNA]</scope>
</reference>
<accession>A0AAV4WBD8</accession>
<dbReference type="AlphaFoldDB" id="A0AAV4WBD8"/>
<evidence type="ECO:0000313" key="2">
    <source>
        <dbReference type="Proteomes" id="UP001054945"/>
    </source>
</evidence>
<dbReference type="Proteomes" id="UP001054945">
    <property type="component" value="Unassembled WGS sequence"/>
</dbReference>
<name>A0AAV4WBD8_CAEEX</name>
<keyword evidence="2" id="KW-1185">Reference proteome</keyword>
<sequence>MKNRGEEVRFLFWEVKGGGGGGESYADGIILAVIREILCFCNARCLRVRELAFDGLGLLRINEWESQFAYECRLRLLAMPMSWRRWGFLWRTWNGPSFLIINSLIDSTCETRYLVHSKDGFIKIEISPAVRLNLRDEESL</sequence>
<dbReference type="EMBL" id="BPLR01015909">
    <property type="protein sequence ID" value="GIY79613.1"/>
    <property type="molecule type" value="Genomic_DNA"/>
</dbReference>
<proteinExistence type="predicted"/>
<gene>
    <name evidence="1" type="ORF">CEXT_79211</name>
</gene>
<protein>
    <submittedName>
        <fullName evidence="1">Uncharacterized protein</fullName>
    </submittedName>
</protein>
<comment type="caution">
    <text evidence="1">The sequence shown here is derived from an EMBL/GenBank/DDBJ whole genome shotgun (WGS) entry which is preliminary data.</text>
</comment>
<evidence type="ECO:0000313" key="1">
    <source>
        <dbReference type="EMBL" id="GIY79613.1"/>
    </source>
</evidence>